<dbReference type="AlphaFoldDB" id="A0A9N9G1R8"/>
<evidence type="ECO:0000256" key="4">
    <source>
        <dbReference type="ARBA" id="ARBA00022801"/>
    </source>
</evidence>
<dbReference type="CDD" id="cd09076">
    <property type="entry name" value="L1-EN"/>
    <property type="match status" value="1"/>
</dbReference>
<evidence type="ECO:0000256" key="5">
    <source>
        <dbReference type="ARBA" id="ARBA00022842"/>
    </source>
</evidence>
<comment type="caution">
    <text evidence="8">The sequence shown here is derived from an EMBL/GenBank/DDBJ whole genome shotgun (WGS) entry which is preliminary data.</text>
</comment>
<evidence type="ECO:0000256" key="3">
    <source>
        <dbReference type="ARBA" id="ARBA00022723"/>
    </source>
</evidence>
<dbReference type="InterPro" id="IPR035979">
    <property type="entry name" value="RBD_domain_sf"/>
</dbReference>
<evidence type="ECO:0000256" key="6">
    <source>
        <dbReference type="SAM" id="MobiDB-lite"/>
    </source>
</evidence>
<dbReference type="InterPro" id="IPR012677">
    <property type="entry name" value="Nucleotide-bd_a/b_plait_sf"/>
</dbReference>
<dbReference type="Pfam" id="PF03372">
    <property type="entry name" value="Exo_endo_phos"/>
    <property type="match status" value="1"/>
</dbReference>
<dbReference type="GO" id="GO:0003906">
    <property type="term" value="F:DNA-(apurinic or apyrimidinic site) endonuclease activity"/>
    <property type="evidence" value="ECO:0007669"/>
    <property type="project" value="TreeGrafter"/>
</dbReference>
<dbReference type="Proteomes" id="UP000789405">
    <property type="component" value="Unassembled WGS sequence"/>
</dbReference>
<dbReference type="GO" id="GO:0046872">
    <property type="term" value="F:metal ion binding"/>
    <property type="evidence" value="ECO:0007669"/>
    <property type="project" value="UniProtKB-KW"/>
</dbReference>
<comment type="cofactor">
    <cofactor evidence="1">
        <name>Mg(2+)</name>
        <dbReference type="ChEBI" id="CHEBI:18420"/>
    </cofactor>
</comment>
<protein>
    <submittedName>
        <fullName evidence="8">4383_t:CDS:1</fullName>
    </submittedName>
</protein>
<dbReference type="PANTHER" id="PTHR22748">
    <property type="entry name" value="AP ENDONUCLEASE"/>
    <property type="match status" value="1"/>
</dbReference>
<dbReference type="Gene3D" id="3.60.10.10">
    <property type="entry name" value="Endonuclease/exonuclease/phosphatase"/>
    <property type="match status" value="1"/>
</dbReference>
<dbReference type="InterPro" id="IPR036691">
    <property type="entry name" value="Endo/exonu/phosph_ase_sf"/>
</dbReference>
<dbReference type="GO" id="GO:0003676">
    <property type="term" value="F:nucleic acid binding"/>
    <property type="evidence" value="ECO:0007669"/>
    <property type="project" value="InterPro"/>
</dbReference>
<dbReference type="PANTHER" id="PTHR22748:SF4">
    <property type="entry name" value="DNA-(APURINIC OR APYRIMIDINIC SITE) ENDONUCLEASE 2"/>
    <property type="match status" value="1"/>
</dbReference>
<accession>A0A9N9G1R8</accession>
<dbReference type="CDD" id="cd00590">
    <property type="entry name" value="RRM_SF"/>
    <property type="match status" value="1"/>
</dbReference>
<organism evidence="8 9">
    <name type="scientific">Dentiscutata erythropus</name>
    <dbReference type="NCBI Taxonomy" id="1348616"/>
    <lineage>
        <taxon>Eukaryota</taxon>
        <taxon>Fungi</taxon>
        <taxon>Fungi incertae sedis</taxon>
        <taxon>Mucoromycota</taxon>
        <taxon>Glomeromycotina</taxon>
        <taxon>Glomeromycetes</taxon>
        <taxon>Diversisporales</taxon>
        <taxon>Gigasporaceae</taxon>
        <taxon>Dentiscutata</taxon>
    </lineage>
</organism>
<feature type="region of interest" description="Disordered" evidence="6">
    <location>
        <begin position="1"/>
        <end position="67"/>
    </location>
</feature>
<dbReference type="SUPFAM" id="SSF56219">
    <property type="entry name" value="DNase I-like"/>
    <property type="match status" value="1"/>
</dbReference>
<feature type="compositionally biased region" description="Basic and acidic residues" evidence="6">
    <location>
        <begin position="110"/>
        <end position="121"/>
    </location>
</feature>
<evidence type="ECO:0000313" key="9">
    <source>
        <dbReference type="Proteomes" id="UP000789405"/>
    </source>
</evidence>
<feature type="region of interest" description="Disordered" evidence="6">
    <location>
        <begin position="515"/>
        <end position="542"/>
    </location>
</feature>
<dbReference type="GO" id="GO:0006284">
    <property type="term" value="P:base-excision repair"/>
    <property type="evidence" value="ECO:0007669"/>
    <property type="project" value="TreeGrafter"/>
</dbReference>
<keyword evidence="5" id="KW-0460">Magnesium</keyword>
<dbReference type="SUPFAM" id="SSF54928">
    <property type="entry name" value="RNA-binding domain, RBD"/>
    <property type="match status" value="1"/>
</dbReference>
<evidence type="ECO:0000256" key="2">
    <source>
        <dbReference type="ARBA" id="ARBA00007092"/>
    </source>
</evidence>
<feature type="region of interest" description="Disordered" evidence="6">
    <location>
        <begin position="108"/>
        <end position="129"/>
    </location>
</feature>
<comment type="similarity">
    <text evidence="2">Belongs to the DNA repair enzymes AP/ExoA family.</text>
</comment>
<keyword evidence="4" id="KW-0378">Hydrolase</keyword>
<dbReference type="GO" id="GO:0005634">
    <property type="term" value="C:nucleus"/>
    <property type="evidence" value="ECO:0007669"/>
    <property type="project" value="TreeGrafter"/>
</dbReference>
<proteinExistence type="inferred from homology"/>
<evidence type="ECO:0000313" key="8">
    <source>
        <dbReference type="EMBL" id="CAG8571451.1"/>
    </source>
</evidence>
<feature type="region of interest" description="Disordered" evidence="6">
    <location>
        <begin position="565"/>
        <end position="603"/>
    </location>
</feature>
<feature type="compositionally biased region" description="Basic and acidic residues" evidence="6">
    <location>
        <begin position="522"/>
        <end position="542"/>
    </location>
</feature>
<reference evidence="8" key="1">
    <citation type="submission" date="2021-06" db="EMBL/GenBank/DDBJ databases">
        <authorList>
            <person name="Kallberg Y."/>
            <person name="Tangrot J."/>
            <person name="Rosling A."/>
        </authorList>
    </citation>
    <scope>NUCLEOTIDE SEQUENCE</scope>
    <source>
        <strain evidence="8">MA453B</strain>
    </source>
</reference>
<keyword evidence="3" id="KW-0479">Metal-binding</keyword>
<name>A0A9N9G1R8_9GLOM</name>
<dbReference type="GO" id="GO:0008311">
    <property type="term" value="F:double-stranded DNA 3'-5' DNA exonuclease activity"/>
    <property type="evidence" value="ECO:0007669"/>
    <property type="project" value="TreeGrafter"/>
</dbReference>
<dbReference type="GO" id="GO:0008081">
    <property type="term" value="F:phosphoric diester hydrolase activity"/>
    <property type="evidence" value="ECO:0007669"/>
    <property type="project" value="TreeGrafter"/>
</dbReference>
<keyword evidence="9" id="KW-1185">Reference proteome</keyword>
<dbReference type="Gene3D" id="3.30.70.330">
    <property type="match status" value="1"/>
</dbReference>
<evidence type="ECO:0000256" key="1">
    <source>
        <dbReference type="ARBA" id="ARBA00001946"/>
    </source>
</evidence>
<feature type="domain" description="Endonuclease/exonuclease/phosphatase" evidence="7">
    <location>
        <begin position="646"/>
        <end position="874"/>
    </location>
</feature>
<dbReference type="OrthoDB" id="2448017at2759"/>
<dbReference type="InterPro" id="IPR004808">
    <property type="entry name" value="AP_endonuc_1"/>
</dbReference>
<dbReference type="EMBL" id="CAJVPY010002766">
    <property type="protein sequence ID" value="CAG8571451.1"/>
    <property type="molecule type" value="Genomic_DNA"/>
</dbReference>
<sequence>MSNSSFVRTRRKGVNYGTTSRNLTQDKNKFDPIGNKQILKKQNTKNKLKESSEEENDDAIASGSNSIPQVVISNNEITENEPESYEQVIDMEEETDTGANNFQVIGGNLEESKHNKEKDSKSVSSYNSDSDFQTKWRKITQTPKYKIWTYATKIMGKNLGDKIDKIRQILKKESDVVLVKSEIFENNRMIAAYYDNKEEMEKGNKANVGNDADQPTYMHRAQIFKRNPERDLMHGVKLWDIPIHMTNKEIKTELEFNFGIIERMNVRTNNMWQSAVVFFKEEEVAKKVLENWSIIIGEDSIRVTQIDQTIDYLKSRGENAARVIGLPYGMTGRELFPKVKQIGAKTCYMPRTRQNRRKNEAIISFATKEDLDKAFTFKWETEAFKIEIIDLTIKTCHRCKSTEHLAAACQRTLRDKEFKIKSAERLEKFGPMYKKHNPKYFNILSKQVSGKTYAEATKNKTSKIYNTKPSESENVRLDRIEKLLLEISNRLDNLESHVWQQAEQYYENIDVDDEMEEISEDESTKPIDNNKKQEITSEKEVTTTRRILDAVQQIMGRLEMLEQKANNNNHNNKSNDETSSSRDNNNSNTLKGKNKETNVPVTKDREKIFRNNKINNIITNNQNINNNNTEININIKDNDNSFFKLATHNVRGFNDFVKRNLFYNYIKNNRIDIMGISETKCSENKEKWFMDDKDKFRIHWSSGGAGSGVALIFSRELNKYVCNVKKYKGRAISADLFLPKKNKMRIIQIYLSSRKKENKEVILQIETWIAQAQKYNNYKVIVMGDFNSVPSPNIDRNNNSQSVLPESDIFPLLTGKNLVDSYRLTNPDNSGFTWKRDNSFEQSRIDMIWIPQKWGNKVERCYLDDLQLVTDSDHKLLGISIKKVWRIKGNEEFHINTGPQYNMKLMDEEKWKKFSEYVQKKIKMSTLINRMEKNSINYNLLNKLWKTLKNIMIEAANHAIPKKKFKKFNKTINKHVLESVKKAKSCNKLFHFVRQERAHSMVYIKSQEKFKKEVRKLSILKFGIDKLIQENPSRDEFLKTIREQSLKFQAAARAEKRLDTTRRVQKAVEKRWEDLKDNKKRMINNILDKPKNSIIMDRLIDKDQNGEINIITDSIDIKEKVHEHFRQWTRKRTTNIQLMDKWKKWYEPIPTINFRWYNSLLEEVNTSELEEVIRLLPNKKAPGQSGIQYEWFKHLPENGTEGNGS</sequence>
<evidence type="ECO:0000259" key="7">
    <source>
        <dbReference type="Pfam" id="PF03372"/>
    </source>
</evidence>
<gene>
    <name evidence="8" type="ORF">DERYTH_LOCUS6228</name>
</gene>
<dbReference type="InterPro" id="IPR005135">
    <property type="entry name" value="Endo/exonuclease/phosphatase"/>
</dbReference>